<keyword evidence="2" id="KW-1185">Reference proteome</keyword>
<evidence type="ECO:0000313" key="1">
    <source>
        <dbReference type="EMBL" id="AGH47174.1"/>
    </source>
</evidence>
<name>K6Z2U9_9ALTE</name>
<reference evidence="1 2" key="1">
    <citation type="journal article" date="2013" name="Genome Announc.">
        <title>Complete Genome Sequence of Glaciecola psychrophila Strain 170T.</title>
        <authorList>
            <person name="Yin J."/>
            <person name="Chen J."/>
            <person name="Liu G."/>
            <person name="Yu Y."/>
            <person name="Song L."/>
            <person name="Wang X."/>
            <person name="Qu X."/>
        </authorList>
    </citation>
    <scope>NUCLEOTIDE SEQUENCE [LARGE SCALE GENOMIC DNA]</scope>
    <source>
        <strain evidence="1 2">170</strain>
    </source>
</reference>
<dbReference type="AlphaFoldDB" id="K6Z2U9"/>
<protein>
    <submittedName>
        <fullName evidence="1">Uncharacterized protein</fullName>
    </submittedName>
</protein>
<organism evidence="1 2">
    <name type="scientific">Paraglaciecola psychrophila 170</name>
    <dbReference type="NCBI Taxonomy" id="1129794"/>
    <lineage>
        <taxon>Bacteria</taxon>
        <taxon>Pseudomonadati</taxon>
        <taxon>Pseudomonadota</taxon>
        <taxon>Gammaproteobacteria</taxon>
        <taxon>Alteromonadales</taxon>
        <taxon>Alteromonadaceae</taxon>
        <taxon>Paraglaciecola</taxon>
    </lineage>
</organism>
<dbReference type="KEGG" id="gps:C427_5075"/>
<accession>K6Z2U9</accession>
<proteinExistence type="predicted"/>
<dbReference type="EMBL" id="CP003837">
    <property type="protein sequence ID" value="AGH47174.1"/>
    <property type="molecule type" value="Genomic_DNA"/>
</dbReference>
<evidence type="ECO:0000313" key="2">
    <source>
        <dbReference type="Proteomes" id="UP000011864"/>
    </source>
</evidence>
<dbReference type="HOGENOM" id="CLU_3255345_0_0_6"/>
<sequence length="42" mass="4899">MIEEIITPIRIDFSKKDKDFNTGNIKYFLLQVILIITLKSVS</sequence>
<gene>
    <name evidence="1" type="ORF">C427_5075</name>
</gene>
<dbReference type="Proteomes" id="UP000011864">
    <property type="component" value="Chromosome"/>
</dbReference>